<dbReference type="SMART" id="SM00822">
    <property type="entry name" value="PKS_KR"/>
    <property type="match status" value="1"/>
</dbReference>
<dbReference type="PRINTS" id="PR00080">
    <property type="entry name" value="SDRFAMILY"/>
</dbReference>
<dbReference type="InterPro" id="IPR020904">
    <property type="entry name" value="Sc_DH/Rdtase_CS"/>
</dbReference>
<dbReference type="AlphaFoldDB" id="A0A5J6QK65"/>
<proteinExistence type="inferred from homology"/>
<reference evidence="5 6" key="1">
    <citation type="submission" date="2019-08" db="EMBL/GenBank/DDBJ databases">
        <title>Whole-genome Sequencing of e-waste polymer degrading bacterium Pseudomonas sp. strain PE08.</title>
        <authorList>
            <person name="Kirdat K."/>
            <person name="Debbarma P."/>
            <person name="Narawade N."/>
            <person name="Suyal D."/>
            <person name="Thorat V."/>
            <person name="Shouche Y."/>
            <person name="Goel R."/>
            <person name="Yadav A."/>
        </authorList>
    </citation>
    <scope>NUCLEOTIDE SEQUENCE [LARGE SCALE GENOMIC DNA]</scope>
    <source>
        <strain evidence="5 6">PE08</strain>
    </source>
</reference>
<dbReference type="InterPro" id="IPR051687">
    <property type="entry name" value="Peroxisomal_Beta-Oxidation"/>
</dbReference>
<dbReference type="GO" id="GO:0016491">
    <property type="term" value="F:oxidoreductase activity"/>
    <property type="evidence" value="ECO:0007669"/>
    <property type="project" value="UniProtKB-KW"/>
</dbReference>
<keyword evidence="2" id="KW-0560">Oxidoreductase</keyword>
<protein>
    <submittedName>
        <fullName evidence="5">SDR family NAD(P)-dependent oxidoreductase</fullName>
    </submittedName>
</protein>
<dbReference type="Gene3D" id="3.40.50.720">
    <property type="entry name" value="NAD(P)-binding Rossmann-like Domain"/>
    <property type="match status" value="1"/>
</dbReference>
<dbReference type="EMBL" id="CP043311">
    <property type="protein sequence ID" value="QEY62960.1"/>
    <property type="molecule type" value="Genomic_DNA"/>
</dbReference>
<dbReference type="InterPro" id="IPR036291">
    <property type="entry name" value="NAD(P)-bd_dom_sf"/>
</dbReference>
<dbReference type="PANTHER" id="PTHR45024">
    <property type="entry name" value="DEHYDROGENASES, SHORT CHAIN"/>
    <property type="match status" value="1"/>
</dbReference>
<dbReference type="PANTHER" id="PTHR45024:SF2">
    <property type="entry name" value="SCP2 DOMAIN-CONTAINING PROTEIN"/>
    <property type="match status" value="1"/>
</dbReference>
<gene>
    <name evidence="5" type="ORF">FXN65_13070</name>
</gene>
<feature type="domain" description="Ketoreductase" evidence="4">
    <location>
        <begin position="8"/>
        <end position="204"/>
    </location>
</feature>
<evidence type="ECO:0000259" key="4">
    <source>
        <dbReference type="SMART" id="SM00822"/>
    </source>
</evidence>
<evidence type="ECO:0000256" key="3">
    <source>
        <dbReference type="RuleBase" id="RU000363"/>
    </source>
</evidence>
<dbReference type="InterPro" id="IPR002347">
    <property type="entry name" value="SDR_fam"/>
</dbReference>
<dbReference type="RefSeq" id="WP_151133615.1">
    <property type="nucleotide sequence ID" value="NZ_CP043311.1"/>
</dbReference>
<evidence type="ECO:0000313" key="5">
    <source>
        <dbReference type="EMBL" id="QEY62960.1"/>
    </source>
</evidence>
<evidence type="ECO:0000313" key="6">
    <source>
        <dbReference type="Proteomes" id="UP000327179"/>
    </source>
</evidence>
<evidence type="ECO:0000256" key="2">
    <source>
        <dbReference type="ARBA" id="ARBA00023002"/>
    </source>
</evidence>
<keyword evidence="6" id="KW-1185">Reference proteome</keyword>
<evidence type="ECO:0000256" key="1">
    <source>
        <dbReference type="ARBA" id="ARBA00006484"/>
    </source>
</evidence>
<dbReference type="PROSITE" id="PS00061">
    <property type="entry name" value="ADH_SHORT"/>
    <property type="match status" value="1"/>
</dbReference>
<dbReference type="KEGG" id="plal:FXN65_13070"/>
<name>A0A5J6QK65_9GAMM</name>
<dbReference type="InterPro" id="IPR057326">
    <property type="entry name" value="KR_dom"/>
</dbReference>
<accession>A0A5J6QK65</accession>
<comment type="similarity">
    <text evidence="1 3">Belongs to the short-chain dehydrogenases/reductases (SDR) family.</text>
</comment>
<sequence>MTIRFDDRVAIVTGAGNGLGRVHALQLAARGAKVVINDFGGSRDGSGSSTEAALAVVEEIRQAGGTAIANGANVADYEQVQALVRQTVEAFGRVDILINNAGILRDKSFTKMDMADIHAVINVHLMGSINCTKAVWDLMREQNYGRVLMTTSAAGMFGNFGQANYGAAKMALVGLMNMLAIEGVKNNIRVNTLAPMAATRMTEDVMPAELLAASRPEQVSPGALLLVSEDAPSKLVLGAGAGVFSAIRMEETAPIYIGGADLTPEDIQAQLARITDWNTAGPRNDANEQVKLFIDTAMKGIKGV</sequence>
<dbReference type="Proteomes" id="UP000327179">
    <property type="component" value="Chromosome"/>
</dbReference>
<dbReference type="Pfam" id="PF00106">
    <property type="entry name" value="adh_short"/>
    <property type="match status" value="1"/>
</dbReference>
<dbReference type="SUPFAM" id="SSF51735">
    <property type="entry name" value="NAD(P)-binding Rossmann-fold domains"/>
    <property type="match status" value="1"/>
</dbReference>
<organism evidence="5 6">
    <name type="scientific">Metapseudomonas lalkuanensis</name>
    <dbReference type="NCBI Taxonomy" id="2604832"/>
    <lineage>
        <taxon>Bacteria</taxon>
        <taxon>Pseudomonadati</taxon>
        <taxon>Pseudomonadota</taxon>
        <taxon>Gammaproteobacteria</taxon>
        <taxon>Pseudomonadales</taxon>
        <taxon>Pseudomonadaceae</taxon>
        <taxon>Metapseudomonas</taxon>
    </lineage>
</organism>
<dbReference type="PRINTS" id="PR00081">
    <property type="entry name" value="GDHRDH"/>
</dbReference>